<feature type="transmembrane region" description="Helical" evidence="1">
    <location>
        <begin position="30"/>
        <end position="47"/>
    </location>
</feature>
<evidence type="ECO:0000256" key="1">
    <source>
        <dbReference type="SAM" id="Phobius"/>
    </source>
</evidence>
<keyword evidence="3" id="KW-1185">Reference proteome</keyword>
<comment type="caution">
    <text evidence="2">The sequence shown here is derived from an EMBL/GenBank/DDBJ whole genome shotgun (WGS) entry which is preliminary data.</text>
</comment>
<keyword evidence="1" id="KW-0812">Transmembrane</keyword>
<keyword evidence="1" id="KW-0472">Membrane</keyword>
<protein>
    <submittedName>
        <fullName evidence="2">Uncharacterized protein</fullName>
    </submittedName>
</protein>
<keyword evidence="1" id="KW-1133">Transmembrane helix</keyword>
<name>A0A1V9ZQN8_9STRA</name>
<feature type="transmembrane region" description="Helical" evidence="1">
    <location>
        <begin position="59"/>
        <end position="78"/>
    </location>
</feature>
<reference evidence="2 3" key="1">
    <citation type="journal article" date="2014" name="Genome Biol. Evol.">
        <title>The secreted proteins of Achlya hypogyna and Thraustotheca clavata identify the ancestral oomycete secretome and reveal gene acquisitions by horizontal gene transfer.</title>
        <authorList>
            <person name="Misner I."/>
            <person name="Blouin N."/>
            <person name="Leonard G."/>
            <person name="Richards T.A."/>
            <person name="Lane C.E."/>
        </authorList>
    </citation>
    <scope>NUCLEOTIDE SEQUENCE [LARGE SCALE GENOMIC DNA]</scope>
    <source>
        <strain evidence="2 3">ATCC 34112</strain>
    </source>
</reference>
<proteinExistence type="predicted"/>
<gene>
    <name evidence="2" type="ORF">THRCLA_21707</name>
</gene>
<dbReference type="AlphaFoldDB" id="A0A1V9ZQN8"/>
<accession>A0A1V9ZQN8</accession>
<evidence type="ECO:0000313" key="2">
    <source>
        <dbReference type="EMBL" id="OQS00297.1"/>
    </source>
</evidence>
<evidence type="ECO:0000313" key="3">
    <source>
        <dbReference type="Proteomes" id="UP000243217"/>
    </source>
</evidence>
<organism evidence="2 3">
    <name type="scientific">Thraustotheca clavata</name>
    <dbReference type="NCBI Taxonomy" id="74557"/>
    <lineage>
        <taxon>Eukaryota</taxon>
        <taxon>Sar</taxon>
        <taxon>Stramenopiles</taxon>
        <taxon>Oomycota</taxon>
        <taxon>Saprolegniomycetes</taxon>
        <taxon>Saprolegniales</taxon>
        <taxon>Achlyaceae</taxon>
        <taxon>Thraustotheca</taxon>
    </lineage>
</organism>
<sequence>MTVDFACCCLSGVGLTTLSSSSTSPSSISISSFLATASLVAFSSFSARFSSSRFASPLSLVAFTSFFSSAIASLFPAASARLDLARFRQLGARFRPQPHSQTSLHHVIYRCVVRHPSTAKINY</sequence>
<dbReference type="Proteomes" id="UP000243217">
    <property type="component" value="Unassembled WGS sequence"/>
</dbReference>
<dbReference type="EMBL" id="JNBS01001722">
    <property type="protein sequence ID" value="OQS00297.1"/>
    <property type="molecule type" value="Genomic_DNA"/>
</dbReference>